<comment type="caution">
    <text evidence="1">The sequence shown here is derived from an EMBL/GenBank/DDBJ whole genome shotgun (WGS) entry which is preliminary data.</text>
</comment>
<sequence>MDTSTALFARAGAAVVCSTDRASDYYGLGVRLGIYFAWFQSYLANTVIESEMLGALDTNTIFLLTILIAMAKDGMTGDLKQVDCLVLMHLCSGTLFGVLSLWGYRTRVYSVHGPRAINVFGSYGTHIRLIVAFTVSAFGAWFWIYGVIRGLDPMTPEDDVEPANPPACGATYTFLFARVDARGPVRHYYAVVCVLCAAYYGAMLGASTVGGWFAVSRLAGSLHRRFSAEANLSVISRPLYTPAFYQKELSIIHKVLRVGNAAWLVFSMLLVEMTLNMNNIKGVLGGPDNDLSAPGQLLPFLVGAFGFARSGYAILQEKVLDKQAKAVAALDALNLNAEGLRTFTSPGDVAGAEAKYVPGEDTAGDRYQRVAQRGGEEELAGEGGAEEEEPPRPRERSWALRYLTAWLPWLSLLQDYDRQLSKQGLSRHSTGLTSPFTSPAGRQESFGAFFSAERRRA</sequence>
<name>A0ACC0V3U4_9HYPO</name>
<gene>
    <name evidence="1" type="ORF">N3K66_002883</name>
</gene>
<keyword evidence="2" id="KW-1185">Reference proteome</keyword>
<dbReference type="EMBL" id="CM047942">
    <property type="protein sequence ID" value="KAI9901066.1"/>
    <property type="molecule type" value="Genomic_DNA"/>
</dbReference>
<evidence type="ECO:0000313" key="2">
    <source>
        <dbReference type="Proteomes" id="UP001163324"/>
    </source>
</evidence>
<dbReference type="Proteomes" id="UP001163324">
    <property type="component" value="Chromosome 3"/>
</dbReference>
<reference evidence="1" key="1">
    <citation type="submission" date="2022-10" db="EMBL/GenBank/DDBJ databases">
        <title>Complete Genome of Trichothecium roseum strain YXFP-22015, a Plant Pathogen Isolated from Citrus.</title>
        <authorList>
            <person name="Wang Y."/>
            <person name="Zhu L."/>
        </authorList>
    </citation>
    <scope>NUCLEOTIDE SEQUENCE</scope>
    <source>
        <strain evidence="1">YXFP-22015</strain>
    </source>
</reference>
<proteinExistence type="predicted"/>
<protein>
    <submittedName>
        <fullName evidence="1">Uncharacterized protein</fullName>
    </submittedName>
</protein>
<accession>A0ACC0V3U4</accession>
<evidence type="ECO:0000313" key="1">
    <source>
        <dbReference type="EMBL" id="KAI9901066.1"/>
    </source>
</evidence>
<organism evidence="1 2">
    <name type="scientific">Trichothecium roseum</name>
    <dbReference type="NCBI Taxonomy" id="47278"/>
    <lineage>
        <taxon>Eukaryota</taxon>
        <taxon>Fungi</taxon>
        <taxon>Dikarya</taxon>
        <taxon>Ascomycota</taxon>
        <taxon>Pezizomycotina</taxon>
        <taxon>Sordariomycetes</taxon>
        <taxon>Hypocreomycetidae</taxon>
        <taxon>Hypocreales</taxon>
        <taxon>Hypocreales incertae sedis</taxon>
        <taxon>Trichothecium</taxon>
    </lineage>
</organism>